<proteinExistence type="inferred from homology"/>
<evidence type="ECO:0000256" key="1">
    <source>
        <dbReference type="ARBA" id="ARBA00006432"/>
    </source>
</evidence>
<dbReference type="SUPFAM" id="SSF56801">
    <property type="entry name" value="Acetyl-CoA synthetase-like"/>
    <property type="match status" value="1"/>
</dbReference>
<gene>
    <name evidence="6" type="ORF">EM808_05685</name>
</gene>
<sequence length="566" mass="63754">MLGGVGLETEKPWLALYPGETAKNVYYKAETLPQLLRNAAKEYPKHKAIHFMGKELTFKQTFEKASNLAAYLQEIGITKGDRVAVMLPNIPQTVISFYAIMLAGAIVVPVNPLYKEREIEFILNDSGAKAIITLDILYNRVKSVQEMTSVEQILVTSISEFLPFPKNLFYPFIQKKEYGYIPSVKHEGNTHLLKNIWSLPTADLKEVSIDFEEDLAIIQYTGGTTGFPKGVMLTHQNLVANTSMCRQWLYKLEKGKEKLLAIMPLFHVYGMMTVLVLSVMEIYQMILLPKFDATTALKTIEKQKPTVFPGAPTIYIGLLNHPDINKYDLSSIDAAISGSAPLPKEIIDRFEEKTGGKLVEGYGLTEASPVTHVNFVWDHEIVKGSIGVPWPGTDAAVFSPETGEELPHGEIGELAVKGPQVMKGYWNNPDETELVLKDGWLYTGDLCYMDERGYFYIVDRKKDTIIASGFNIYPREVEEVLYEHPAVQEAAVVGVKDSYRGETVKAFIVLKEGAQTSEDELNKYMRERIASFKVPRIYEFRKELPKSAIGKILRRELKENGTEEGR</sequence>
<protein>
    <submittedName>
        <fullName evidence="6">Long-chain fatty acid--CoA ligase</fullName>
    </submittedName>
</protein>
<dbReference type="InterPro" id="IPR000873">
    <property type="entry name" value="AMP-dep_synth/lig_dom"/>
</dbReference>
<dbReference type="Proteomes" id="UP000288024">
    <property type="component" value="Unassembled WGS sequence"/>
</dbReference>
<dbReference type="NCBIfam" id="NF004837">
    <property type="entry name" value="PRK06187.1"/>
    <property type="match status" value="1"/>
</dbReference>
<feature type="domain" description="AMP-binding enzyme C-terminal" evidence="5">
    <location>
        <begin position="476"/>
        <end position="551"/>
    </location>
</feature>
<dbReference type="FunFam" id="3.30.300.30:FF:000008">
    <property type="entry name" value="2,3-dihydroxybenzoate-AMP ligase"/>
    <property type="match status" value="1"/>
</dbReference>
<evidence type="ECO:0000256" key="2">
    <source>
        <dbReference type="ARBA" id="ARBA00022598"/>
    </source>
</evidence>
<accession>A0A3S2W581</accession>
<name>A0A3S2W581_9BACI</name>
<feature type="domain" description="AMP-dependent synthetase/ligase" evidence="4">
    <location>
        <begin position="37"/>
        <end position="426"/>
    </location>
</feature>
<dbReference type="GO" id="GO:0016877">
    <property type="term" value="F:ligase activity, forming carbon-sulfur bonds"/>
    <property type="evidence" value="ECO:0007669"/>
    <property type="project" value="UniProtKB-ARBA"/>
</dbReference>
<dbReference type="Gene3D" id="3.40.50.980">
    <property type="match status" value="2"/>
</dbReference>
<dbReference type="Pfam" id="PF13193">
    <property type="entry name" value="AMP-binding_C"/>
    <property type="match status" value="1"/>
</dbReference>
<dbReference type="InterPro" id="IPR045851">
    <property type="entry name" value="AMP-bd_C_sf"/>
</dbReference>
<evidence type="ECO:0000259" key="4">
    <source>
        <dbReference type="Pfam" id="PF00501"/>
    </source>
</evidence>
<keyword evidence="3" id="KW-1133">Transmembrane helix</keyword>
<dbReference type="Pfam" id="PF00501">
    <property type="entry name" value="AMP-binding"/>
    <property type="match status" value="1"/>
</dbReference>
<dbReference type="InterPro" id="IPR025110">
    <property type="entry name" value="AMP-bd_C"/>
</dbReference>
<evidence type="ECO:0000313" key="7">
    <source>
        <dbReference type="Proteomes" id="UP000288024"/>
    </source>
</evidence>
<dbReference type="CDD" id="cd05936">
    <property type="entry name" value="FC-FACS_FadD_like"/>
    <property type="match status" value="1"/>
</dbReference>
<dbReference type="EMBL" id="RZTZ01000002">
    <property type="protein sequence ID" value="RVT65001.1"/>
    <property type="molecule type" value="Genomic_DNA"/>
</dbReference>
<dbReference type="PANTHER" id="PTHR43767:SF9">
    <property type="entry name" value="LONG-CHAIN-FATTY-ACID--COA LIGASE"/>
    <property type="match status" value="1"/>
</dbReference>
<keyword evidence="3" id="KW-0472">Membrane</keyword>
<dbReference type="PANTHER" id="PTHR43767">
    <property type="entry name" value="LONG-CHAIN-FATTY-ACID--COA LIGASE"/>
    <property type="match status" value="1"/>
</dbReference>
<dbReference type="FunFam" id="3.40.50.12780:FF:000003">
    <property type="entry name" value="Long-chain-fatty-acid--CoA ligase FadD"/>
    <property type="match status" value="1"/>
</dbReference>
<dbReference type="PROSITE" id="PS00455">
    <property type="entry name" value="AMP_BINDING"/>
    <property type="match status" value="1"/>
</dbReference>
<dbReference type="Gene3D" id="2.30.38.10">
    <property type="entry name" value="Luciferase, Domain 3"/>
    <property type="match status" value="1"/>
</dbReference>
<keyword evidence="7" id="KW-1185">Reference proteome</keyword>
<dbReference type="InterPro" id="IPR020845">
    <property type="entry name" value="AMP-binding_CS"/>
</dbReference>
<dbReference type="AlphaFoldDB" id="A0A3S2W581"/>
<evidence type="ECO:0000313" key="6">
    <source>
        <dbReference type="EMBL" id="RVT65001.1"/>
    </source>
</evidence>
<evidence type="ECO:0000259" key="5">
    <source>
        <dbReference type="Pfam" id="PF13193"/>
    </source>
</evidence>
<keyword evidence="2 6" id="KW-0436">Ligase</keyword>
<reference evidence="6 7" key="1">
    <citation type="submission" date="2019-01" db="EMBL/GenBank/DDBJ databases">
        <title>Bacillus sp. M5HDSG1-1, whole genome shotgun sequence.</title>
        <authorList>
            <person name="Tuo L."/>
        </authorList>
    </citation>
    <scope>NUCLEOTIDE SEQUENCE [LARGE SCALE GENOMIC DNA]</scope>
    <source>
        <strain evidence="6 7">M5HDSG1-1</strain>
    </source>
</reference>
<dbReference type="InterPro" id="IPR050237">
    <property type="entry name" value="ATP-dep_AMP-bd_enzyme"/>
</dbReference>
<evidence type="ECO:0000256" key="3">
    <source>
        <dbReference type="SAM" id="Phobius"/>
    </source>
</evidence>
<feature type="transmembrane region" description="Helical" evidence="3">
    <location>
        <begin position="95"/>
        <end position="114"/>
    </location>
</feature>
<feature type="transmembrane region" description="Helical" evidence="3">
    <location>
        <begin position="259"/>
        <end position="280"/>
    </location>
</feature>
<comment type="caution">
    <text evidence="6">The sequence shown here is derived from an EMBL/GenBank/DDBJ whole genome shotgun (WGS) entry which is preliminary data.</text>
</comment>
<comment type="similarity">
    <text evidence="1">Belongs to the ATP-dependent AMP-binding enzyme family.</text>
</comment>
<organism evidence="6 7">
    <name type="scientific">Niallia taxi</name>
    <dbReference type="NCBI Taxonomy" id="2499688"/>
    <lineage>
        <taxon>Bacteria</taxon>
        <taxon>Bacillati</taxon>
        <taxon>Bacillota</taxon>
        <taxon>Bacilli</taxon>
        <taxon>Bacillales</taxon>
        <taxon>Bacillaceae</taxon>
        <taxon>Niallia</taxon>
    </lineage>
</organism>
<dbReference type="Gene3D" id="3.30.300.30">
    <property type="match status" value="1"/>
</dbReference>
<keyword evidence="3" id="KW-0812">Transmembrane</keyword>